<comment type="similarity">
    <text evidence="2">Belongs to the UPF0057 (PMP3) family.</text>
</comment>
<evidence type="ECO:0000256" key="4">
    <source>
        <dbReference type="ARBA" id="ARBA00022989"/>
    </source>
</evidence>
<dbReference type="Proteomes" id="UP000033647">
    <property type="component" value="Unassembled WGS sequence"/>
</dbReference>
<evidence type="ECO:0000256" key="2">
    <source>
        <dbReference type="ARBA" id="ARBA00009530"/>
    </source>
</evidence>
<feature type="transmembrane region" description="Helical" evidence="6">
    <location>
        <begin position="29"/>
        <end position="47"/>
    </location>
</feature>
<organism evidence="8 9">
    <name type="scientific">Zymoseptoria brevis</name>
    <dbReference type="NCBI Taxonomy" id="1047168"/>
    <lineage>
        <taxon>Eukaryota</taxon>
        <taxon>Fungi</taxon>
        <taxon>Dikarya</taxon>
        <taxon>Ascomycota</taxon>
        <taxon>Pezizomycotina</taxon>
        <taxon>Dothideomycetes</taxon>
        <taxon>Dothideomycetidae</taxon>
        <taxon>Mycosphaerellales</taxon>
        <taxon>Mycosphaerellaceae</taxon>
        <taxon>Zymoseptoria</taxon>
    </lineage>
</organism>
<protein>
    <recommendedName>
        <fullName evidence="7">AB hydrolase-1 domain-containing protein</fullName>
    </recommendedName>
</protein>
<dbReference type="EMBL" id="LAFY01000066">
    <property type="protein sequence ID" value="KJY02293.1"/>
    <property type="molecule type" value="Genomic_DNA"/>
</dbReference>
<evidence type="ECO:0000256" key="3">
    <source>
        <dbReference type="ARBA" id="ARBA00022692"/>
    </source>
</evidence>
<dbReference type="Pfam" id="PF12697">
    <property type="entry name" value="Abhydrolase_6"/>
    <property type="match status" value="1"/>
</dbReference>
<comment type="subcellular location">
    <subcellularLocation>
        <location evidence="1">Membrane</location>
    </subcellularLocation>
</comment>
<dbReference type="SUPFAM" id="SSF53474">
    <property type="entry name" value="alpha/beta-Hydrolases"/>
    <property type="match status" value="1"/>
</dbReference>
<evidence type="ECO:0000256" key="6">
    <source>
        <dbReference type="SAM" id="Phobius"/>
    </source>
</evidence>
<dbReference type="PROSITE" id="PS01309">
    <property type="entry name" value="UPF0057"/>
    <property type="match status" value="1"/>
</dbReference>
<feature type="transmembrane region" description="Helical" evidence="6">
    <location>
        <begin position="316"/>
        <end position="338"/>
    </location>
</feature>
<dbReference type="InterPro" id="IPR000073">
    <property type="entry name" value="AB_hydrolase_1"/>
</dbReference>
<dbReference type="InterPro" id="IPR000612">
    <property type="entry name" value="PMP3"/>
</dbReference>
<comment type="caution">
    <text evidence="8">The sequence shown here is derived from an EMBL/GenBank/DDBJ whole genome shotgun (WGS) entry which is preliminary data.</text>
</comment>
<dbReference type="OrthoDB" id="294702at2759"/>
<evidence type="ECO:0000259" key="7">
    <source>
        <dbReference type="Pfam" id="PF12697"/>
    </source>
</evidence>
<dbReference type="Pfam" id="PF01679">
    <property type="entry name" value="Pmp3"/>
    <property type="match status" value="1"/>
</dbReference>
<dbReference type="Gene3D" id="3.40.50.1820">
    <property type="entry name" value="alpha/beta hydrolase"/>
    <property type="match status" value="1"/>
</dbReference>
<evidence type="ECO:0000256" key="1">
    <source>
        <dbReference type="ARBA" id="ARBA00004370"/>
    </source>
</evidence>
<keyword evidence="4 6" id="KW-1133">Transmembrane helix</keyword>
<reference evidence="8 9" key="1">
    <citation type="submission" date="2015-03" db="EMBL/GenBank/DDBJ databases">
        <title>RNA-seq based gene annotation and comparative genomics of four Zymoseptoria species reveal species-specific pathogenicity related genes and transposable element activity.</title>
        <authorList>
            <person name="Grandaubert J."/>
            <person name="Bhattacharyya A."/>
            <person name="Stukenbrock E.H."/>
        </authorList>
    </citation>
    <scope>NUCLEOTIDE SEQUENCE [LARGE SCALE GENOMIC DNA]</scope>
    <source>
        <strain evidence="8 9">Zb18110</strain>
    </source>
</reference>
<proteinExistence type="inferred from homology"/>
<keyword evidence="9" id="KW-1185">Reference proteome</keyword>
<keyword evidence="5 6" id="KW-0472">Membrane</keyword>
<accession>A0A0F4GZ24</accession>
<dbReference type="PANTHER" id="PTHR21659:SF42">
    <property type="entry name" value="UPF0057 MEMBRANE PROTEIN ZK632.10-RELATED"/>
    <property type="match status" value="1"/>
</dbReference>
<dbReference type="PANTHER" id="PTHR21659">
    <property type="entry name" value="HYDROPHOBIC PROTEIN RCI2 LOW TEMPERATURE AND SALT RESPONSIVE PROTEIN LTI6 -RELATED"/>
    <property type="match status" value="1"/>
</dbReference>
<feature type="domain" description="AB hydrolase-1" evidence="7">
    <location>
        <begin position="30"/>
        <end position="273"/>
    </location>
</feature>
<sequence>MTSSHQTLVDIGTHLYTHGSKPTSILDPVVLFVQGVGCSSLGWTALIRRLPSTLRSYTYDRSGFTNSEHSPLPPTAENAALELSFLIEKAHISNPLILVGHSWAGVIIHEFIARGVSDVQRIAGVVFVDANHETAPLDLDVNDPVLRQVFSGIVFYTAWRAIAAKEDDEYASSYPRLKEKGLSEKMPLLQGKPVYVIGGTRSRDWKRMYRAAVVKGNGTPEQRRHVEEMIRTADEKNEFLMRELTKVSTRSRLVFACESGHTVQLTQPEIVVEGITTRTTRTQEATPIQNRRLARLSRIANSKSNRQAADSSDAEMISTILLVIITILLPPIGVYLVAGCGADLLINICLTLLGYFPGHIHAFYIEYVYYKRKEEAQQGIIADGPAPGVYSDNVQTGGQSYGTLGRV</sequence>
<dbReference type="GO" id="GO:0016020">
    <property type="term" value="C:membrane"/>
    <property type="evidence" value="ECO:0007669"/>
    <property type="project" value="UniProtKB-SubCell"/>
</dbReference>
<evidence type="ECO:0000313" key="9">
    <source>
        <dbReference type="Proteomes" id="UP000033647"/>
    </source>
</evidence>
<dbReference type="InterPro" id="IPR029058">
    <property type="entry name" value="AB_hydrolase_fold"/>
</dbReference>
<feature type="transmembrane region" description="Helical" evidence="6">
    <location>
        <begin position="344"/>
        <end position="365"/>
    </location>
</feature>
<gene>
    <name evidence="8" type="ORF">TI39_contig69g00008</name>
</gene>
<keyword evidence="3 6" id="KW-0812">Transmembrane</keyword>
<evidence type="ECO:0000256" key="5">
    <source>
        <dbReference type="ARBA" id="ARBA00023136"/>
    </source>
</evidence>
<name>A0A0F4GZ24_9PEZI</name>
<dbReference type="AlphaFoldDB" id="A0A0F4GZ24"/>
<evidence type="ECO:0000313" key="8">
    <source>
        <dbReference type="EMBL" id="KJY02293.1"/>
    </source>
</evidence>